<dbReference type="EMBL" id="VHSH01000008">
    <property type="protein sequence ID" value="TQV76300.1"/>
    <property type="molecule type" value="Genomic_DNA"/>
</dbReference>
<dbReference type="OrthoDB" id="7707524at2"/>
<keyword evidence="2" id="KW-1185">Reference proteome</keyword>
<protein>
    <submittedName>
        <fullName evidence="1">Tat pathway signal sequence domain protein</fullName>
    </submittedName>
</protein>
<evidence type="ECO:0000313" key="1">
    <source>
        <dbReference type="EMBL" id="TQV76300.1"/>
    </source>
</evidence>
<dbReference type="AlphaFoldDB" id="A0A545TGD0"/>
<name>A0A545TGD0_9PROT</name>
<evidence type="ECO:0000313" key="2">
    <source>
        <dbReference type="Proteomes" id="UP000315252"/>
    </source>
</evidence>
<reference evidence="1 2" key="1">
    <citation type="submission" date="2019-06" db="EMBL/GenBank/DDBJ databases">
        <title>Whole genome sequence for Rhodospirillaceae sp. R148.</title>
        <authorList>
            <person name="Wang G."/>
        </authorList>
    </citation>
    <scope>NUCLEOTIDE SEQUENCE [LARGE SCALE GENOMIC DNA]</scope>
    <source>
        <strain evidence="1 2">R148</strain>
    </source>
</reference>
<dbReference type="RefSeq" id="WP_142898563.1">
    <property type="nucleotide sequence ID" value="NZ_ML660059.1"/>
</dbReference>
<dbReference type="Proteomes" id="UP000315252">
    <property type="component" value="Unassembled WGS sequence"/>
</dbReference>
<proteinExistence type="predicted"/>
<comment type="caution">
    <text evidence="1">The sequence shown here is derived from an EMBL/GenBank/DDBJ whole genome shotgun (WGS) entry which is preliminary data.</text>
</comment>
<gene>
    <name evidence="1" type="ORF">FKG95_21970</name>
</gene>
<organism evidence="1 2">
    <name type="scientific">Denitrobaculum tricleocarpae</name>
    <dbReference type="NCBI Taxonomy" id="2591009"/>
    <lineage>
        <taxon>Bacteria</taxon>
        <taxon>Pseudomonadati</taxon>
        <taxon>Pseudomonadota</taxon>
        <taxon>Alphaproteobacteria</taxon>
        <taxon>Rhodospirillales</taxon>
        <taxon>Rhodospirillaceae</taxon>
        <taxon>Denitrobaculum</taxon>
    </lineage>
</organism>
<accession>A0A545TGD0</accession>
<sequence length="171" mass="18249">MEKRSASTAMIVTRSAIGFVLLAAVVIALTPWSSARSENAPGAAQETGPQTAQETGPEIKIELNKLEASENACRAYLLLENRSPASFESLKLDLVLFDSEGVVAKRLAVEAAPLPKDKTSLKVFDIARMRCDAIGRVLLNRLTACDDNAGARSDCLAMISTTARGAVPFIK</sequence>